<protein>
    <submittedName>
        <fullName evidence="4">SDR family oxidoreductase</fullName>
    </submittedName>
</protein>
<evidence type="ECO:0000256" key="1">
    <source>
        <dbReference type="ARBA" id="ARBA00006484"/>
    </source>
</evidence>
<proteinExistence type="inferred from homology"/>
<accession>A0A7X8YFH3</accession>
<dbReference type="Gene3D" id="3.40.50.720">
    <property type="entry name" value="NAD(P)-binding Rossmann-like Domain"/>
    <property type="match status" value="1"/>
</dbReference>
<dbReference type="SUPFAM" id="SSF51735">
    <property type="entry name" value="NAD(P)-binding Rossmann-fold domains"/>
    <property type="match status" value="1"/>
</dbReference>
<gene>
    <name evidence="4" type="ORF">HGP28_01180</name>
</gene>
<dbReference type="PANTHER" id="PTHR42901:SF1">
    <property type="entry name" value="ALCOHOL DEHYDROGENASE"/>
    <property type="match status" value="1"/>
</dbReference>
<dbReference type="EMBL" id="JABAIK010000001">
    <property type="protein sequence ID" value="NLS11500.1"/>
    <property type="molecule type" value="Genomic_DNA"/>
</dbReference>
<dbReference type="RefSeq" id="WP_168834600.1">
    <property type="nucleotide sequence ID" value="NZ_JABAIK010000001.1"/>
</dbReference>
<dbReference type="Pfam" id="PF00106">
    <property type="entry name" value="adh_short"/>
    <property type="match status" value="1"/>
</dbReference>
<evidence type="ECO:0000313" key="5">
    <source>
        <dbReference type="Proteomes" id="UP000535589"/>
    </source>
</evidence>
<dbReference type="PANTHER" id="PTHR42901">
    <property type="entry name" value="ALCOHOL DEHYDROGENASE"/>
    <property type="match status" value="1"/>
</dbReference>
<dbReference type="Proteomes" id="UP000535589">
    <property type="component" value="Unassembled WGS sequence"/>
</dbReference>
<dbReference type="PRINTS" id="PR00081">
    <property type="entry name" value="GDHRDH"/>
</dbReference>
<comment type="similarity">
    <text evidence="1 3">Belongs to the short-chain dehydrogenases/reductases (SDR) family.</text>
</comment>
<dbReference type="InterPro" id="IPR036291">
    <property type="entry name" value="NAD(P)-bd_dom_sf"/>
</dbReference>
<reference evidence="4 5" key="1">
    <citation type="submission" date="2020-04" db="EMBL/GenBank/DDBJ databases">
        <title>Vibrio sp. SM6, a novel species isolated from seawater.</title>
        <authorList>
            <person name="Wang X."/>
        </authorList>
    </citation>
    <scope>NUCLEOTIDE SEQUENCE [LARGE SCALE GENOMIC DNA]</scope>
    <source>
        <strain evidence="4 5">SM6</strain>
    </source>
</reference>
<evidence type="ECO:0000256" key="3">
    <source>
        <dbReference type="RuleBase" id="RU000363"/>
    </source>
</evidence>
<dbReference type="CDD" id="cd05374">
    <property type="entry name" value="17beta-HSD-like_SDR_c"/>
    <property type="match status" value="1"/>
</dbReference>
<dbReference type="NCBIfam" id="NF006776">
    <property type="entry name" value="PRK09291.1"/>
    <property type="match status" value="1"/>
</dbReference>
<sequence length="265" mass="29489">MAKTILLTGAGSGLALGSAIGLANAGHNIIAGVYTYQQATELKTLIANQNLKMQVIKLDVNDPRDHQRAWQYDIDILVNAAGTGATGPIAEIPVEYVREVMDTNIFNPLALTQGFAKKMVERGSGKIVFVSSMAGVSTYPFLAPYNASKHAIEAIAQCMKDELKEFGVRVCTINPGAFRTGFNDRIYEQVDEWYDPQKNFTKETGIRAIQRQLAAPDGQYPPQIMIDKMIEVIPSDDPHPFRTMLPTEMVEWCKDYQARMWDEII</sequence>
<keyword evidence="5" id="KW-1185">Reference proteome</keyword>
<organism evidence="4 5">
    <name type="scientific">Vibrio agarilyticus</name>
    <dbReference type="NCBI Taxonomy" id="2726741"/>
    <lineage>
        <taxon>Bacteria</taxon>
        <taxon>Pseudomonadati</taxon>
        <taxon>Pseudomonadota</taxon>
        <taxon>Gammaproteobacteria</taxon>
        <taxon>Vibrionales</taxon>
        <taxon>Vibrionaceae</taxon>
        <taxon>Vibrio</taxon>
    </lineage>
</organism>
<evidence type="ECO:0000313" key="4">
    <source>
        <dbReference type="EMBL" id="NLS11500.1"/>
    </source>
</evidence>
<name>A0A7X8YFH3_9VIBR</name>
<dbReference type="AlphaFoldDB" id="A0A7X8YFH3"/>
<comment type="caution">
    <text evidence="4">The sequence shown here is derived from an EMBL/GenBank/DDBJ whole genome shotgun (WGS) entry which is preliminary data.</text>
</comment>
<dbReference type="GO" id="GO:0016491">
    <property type="term" value="F:oxidoreductase activity"/>
    <property type="evidence" value="ECO:0007669"/>
    <property type="project" value="UniProtKB-KW"/>
</dbReference>
<dbReference type="InterPro" id="IPR002347">
    <property type="entry name" value="SDR_fam"/>
</dbReference>
<keyword evidence="2" id="KW-0560">Oxidoreductase</keyword>
<evidence type="ECO:0000256" key="2">
    <source>
        <dbReference type="ARBA" id="ARBA00023002"/>
    </source>
</evidence>
<dbReference type="PRINTS" id="PR00080">
    <property type="entry name" value="SDRFAMILY"/>
</dbReference>